<comment type="caution">
    <text evidence="2">The sequence shown here is derived from an EMBL/GenBank/DDBJ whole genome shotgun (WGS) entry which is preliminary data.</text>
</comment>
<sequence>MPNLFAWAVRMLSLEVGQRFAFQRPKNHYATARGRRSGALVSNGTGSLLGKSSLNLGPETSATKQPHSASRIASKFSNTFQDRVRYQACSDSAAFRRSSMGRPPALVIVARHGARLDAADTQWHLTSPTPYDPPLTWGGWRQSQALGARIASIIQNREATASVHTSHAPYGDLGIDRDGVDKERRHGHHSQRGKRRRLKVVVHSSPFLRCVQTSIAISAGMAQYQGASKLTGHQSHPKPHIMHSGSHLQAMDDRNSPGLSAIPEPEHAGASRRRNTSRDSRGRSRTLLRVDPFLGEWLSPEYFDKITPPPESKLMVASAKGELLRQADSVDMIHTSNRKASTQGLWTSGVSASNKSQSSDEDTSFDDFSSLRQNMPRFGRANSHSVGSPPLHSSSKLTSRVERSLARESAAYVAPIPSYAVSPSQPIPQGYVVHARDACVKVDSQWDSLKPPLEWGNSGEYGEEWSNMHKRFRHGLHEMIVWYRSHESSETLEPMSDGSPQSQIPQSAQGSQSLDASDDDDVDTVLVLVTHGAGCNALIGALTNQPVLIDVGMASLTMAVRKSVDYKRVASPTSEVPPTSPSRRRQSLVDFGISEDYEVKLVSSTEHLRAGSPFLAGPRVKPNVPVRDKSPYRYERPGFSTTPIPISSGMEDGVGSDSDGSTSTPTSDRFGGLLRSATTAVISSCGLWSKPEPKKLVDTVNKDTKRPNPQVVQNRSGTHNSLDGISEKTNGNHLEQIKSDPSNADHTGRNLASGFHDHAQRERSIAPNGLWGAPPQALATERETGPKRRWTLSQAS</sequence>
<dbReference type="Gene3D" id="3.40.50.1240">
    <property type="entry name" value="Phosphoglycerate mutase-like"/>
    <property type="match status" value="2"/>
</dbReference>
<feature type="region of interest" description="Disordered" evidence="1">
    <location>
        <begin position="162"/>
        <end position="197"/>
    </location>
</feature>
<evidence type="ECO:0000313" key="3">
    <source>
        <dbReference type="Proteomes" id="UP001590951"/>
    </source>
</evidence>
<feature type="compositionally biased region" description="Polar residues" evidence="1">
    <location>
        <begin position="58"/>
        <end position="68"/>
    </location>
</feature>
<evidence type="ECO:0000256" key="1">
    <source>
        <dbReference type="SAM" id="MobiDB-lite"/>
    </source>
</evidence>
<feature type="compositionally biased region" description="Low complexity" evidence="1">
    <location>
        <begin position="647"/>
        <end position="668"/>
    </location>
</feature>
<dbReference type="EMBL" id="JBHFEH010000005">
    <property type="protein sequence ID" value="KAL2057393.1"/>
    <property type="molecule type" value="Genomic_DNA"/>
</dbReference>
<evidence type="ECO:0000313" key="2">
    <source>
        <dbReference type="EMBL" id="KAL2057393.1"/>
    </source>
</evidence>
<feature type="region of interest" description="Disordered" evidence="1">
    <location>
        <begin position="490"/>
        <end position="518"/>
    </location>
</feature>
<feature type="compositionally biased region" description="Basic and acidic residues" evidence="1">
    <location>
        <begin position="174"/>
        <end position="184"/>
    </location>
</feature>
<dbReference type="PANTHER" id="PTHR16469">
    <property type="entry name" value="UBIQUITIN-ASSOCIATED AND SH3 DOMAIN-CONTAINING BA-RELATED"/>
    <property type="match status" value="1"/>
</dbReference>
<feature type="compositionally biased region" description="Polar residues" evidence="1">
    <location>
        <begin position="382"/>
        <end position="398"/>
    </location>
</feature>
<feature type="region of interest" description="Disordered" evidence="1">
    <location>
        <begin position="339"/>
        <end position="400"/>
    </location>
</feature>
<accession>A0ABR4BIC8</accession>
<proteinExistence type="predicted"/>
<feature type="region of interest" description="Disordered" evidence="1">
    <location>
        <begin position="228"/>
        <end position="284"/>
    </location>
</feature>
<name>A0ABR4BIC8_9LECA</name>
<feature type="region of interest" description="Disordered" evidence="1">
    <location>
        <begin position="698"/>
        <end position="796"/>
    </location>
</feature>
<keyword evidence="3" id="KW-1185">Reference proteome</keyword>
<dbReference type="SMART" id="SM00855">
    <property type="entry name" value="PGAM"/>
    <property type="match status" value="1"/>
</dbReference>
<evidence type="ECO:0008006" key="4">
    <source>
        <dbReference type="Google" id="ProtNLM"/>
    </source>
</evidence>
<dbReference type="Proteomes" id="UP001590951">
    <property type="component" value="Unassembled WGS sequence"/>
</dbReference>
<feature type="compositionally biased region" description="Basic residues" evidence="1">
    <location>
        <begin position="185"/>
        <end position="197"/>
    </location>
</feature>
<feature type="compositionally biased region" description="Polar residues" evidence="1">
    <location>
        <begin position="498"/>
        <end position="515"/>
    </location>
</feature>
<dbReference type="InterPro" id="IPR029033">
    <property type="entry name" value="His_PPase_superfam"/>
</dbReference>
<feature type="compositionally biased region" description="Basic and acidic residues" evidence="1">
    <location>
        <begin position="755"/>
        <end position="764"/>
    </location>
</feature>
<feature type="compositionally biased region" description="Basic and acidic residues" evidence="1">
    <location>
        <begin position="626"/>
        <end position="636"/>
    </location>
</feature>
<reference evidence="2 3" key="1">
    <citation type="submission" date="2024-09" db="EMBL/GenBank/DDBJ databases">
        <title>Rethinking Asexuality: The Enigmatic Case of Functional Sexual Genes in Lepraria (Stereocaulaceae).</title>
        <authorList>
            <person name="Doellman M."/>
            <person name="Sun Y."/>
            <person name="Barcenas-Pena A."/>
            <person name="Lumbsch H.T."/>
            <person name="Grewe F."/>
        </authorList>
    </citation>
    <scope>NUCLEOTIDE SEQUENCE [LARGE SCALE GENOMIC DNA]</scope>
    <source>
        <strain evidence="2 3">Grewe 0041</strain>
    </source>
</reference>
<gene>
    <name evidence="2" type="ORF">ABVK25_002446</name>
</gene>
<feature type="compositionally biased region" description="Polar residues" evidence="1">
    <location>
        <begin position="339"/>
        <end position="355"/>
    </location>
</feature>
<dbReference type="PANTHER" id="PTHR16469:SF27">
    <property type="entry name" value="UBIQUITIN-ASSOCIATED AND SH3 DOMAIN-CONTAINING BA-RELATED"/>
    <property type="match status" value="1"/>
</dbReference>
<protein>
    <recommendedName>
        <fullName evidence="4">Phosphoglycerate mutase family protein</fullName>
    </recommendedName>
</protein>
<organism evidence="2 3">
    <name type="scientific">Lepraria finkii</name>
    <dbReference type="NCBI Taxonomy" id="1340010"/>
    <lineage>
        <taxon>Eukaryota</taxon>
        <taxon>Fungi</taxon>
        <taxon>Dikarya</taxon>
        <taxon>Ascomycota</taxon>
        <taxon>Pezizomycotina</taxon>
        <taxon>Lecanoromycetes</taxon>
        <taxon>OSLEUM clade</taxon>
        <taxon>Lecanoromycetidae</taxon>
        <taxon>Lecanorales</taxon>
        <taxon>Lecanorineae</taxon>
        <taxon>Stereocaulaceae</taxon>
        <taxon>Lepraria</taxon>
    </lineage>
</organism>
<feature type="compositionally biased region" description="Polar residues" evidence="1">
    <location>
        <begin position="710"/>
        <end position="745"/>
    </location>
</feature>
<dbReference type="InterPro" id="IPR051710">
    <property type="entry name" value="Phosphatase_SH3-domain"/>
</dbReference>
<feature type="region of interest" description="Disordered" evidence="1">
    <location>
        <begin position="621"/>
        <end position="671"/>
    </location>
</feature>
<dbReference type="InterPro" id="IPR013078">
    <property type="entry name" value="His_Pase_superF_clade-1"/>
</dbReference>
<feature type="region of interest" description="Disordered" evidence="1">
    <location>
        <begin position="51"/>
        <end position="70"/>
    </location>
</feature>
<dbReference type="SUPFAM" id="SSF53254">
    <property type="entry name" value="Phosphoglycerate mutase-like"/>
    <property type="match status" value="1"/>
</dbReference>